<feature type="region of interest" description="Disordered" evidence="1">
    <location>
        <begin position="1"/>
        <end position="29"/>
    </location>
</feature>
<evidence type="ECO:0000256" key="2">
    <source>
        <dbReference type="SAM" id="Phobius"/>
    </source>
</evidence>
<feature type="transmembrane region" description="Helical" evidence="2">
    <location>
        <begin position="34"/>
        <end position="52"/>
    </location>
</feature>
<organism evidence="3 4">
    <name type="scientific">Microbacterium oleivorans</name>
    <dbReference type="NCBI Taxonomy" id="273677"/>
    <lineage>
        <taxon>Bacteria</taxon>
        <taxon>Bacillati</taxon>
        <taxon>Actinomycetota</taxon>
        <taxon>Actinomycetes</taxon>
        <taxon>Micrococcales</taxon>
        <taxon>Microbacteriaceae</taxon>
        <taxon>Microbacterium</taxon>
    </lineage>
</organism>
<keyword evidence="2" id="KW-1133">Transmembrane helix</keyword>
<feature type="compositionally biased region" description="Low complexity" evidence="1">
    <location>
        <begin position="1"/>
        <end position="20"/>
    </location>
</feature>
<dbReference type="RefSeq" id="WP_133400337.1">
    <property type="nucleotide sequence ID" value="NZ_SMZX01000003.1"/>
</dbReference>
<feature type="transmembrane region" description="Helical" evidence="2">
    <location>
        <begin position="72"/>
        <end position="96"/>
    </location>
</feature>
<protein>
    <submittedName>
        <fullName evidence="3">Uncharacterized protein</fullName>
    </submittedName>
</protein>
<comment type="caution">
    <text evidence="3">The sequence shown here is derived from an EMBL/GenBank/DDBJ whole genome shotgun (WGS) entry which is preliminary data.</text>
</comment>
<gene>
    <name evidence="3" type="ORF">E2R54_14865</name>
</gene>
<reference evidence="3 4" key="1">
    <citation type="submission" date="2019-03" db="EMBL/GenBank/DDBJ databases">
        <title>Genome Sequencing and Assembly of Various Microbes Isolated from Partially Reclaimed Soil and Acid Mine Drainage (AMD) Site.</title>
        <authorList>
            <person name="Steinbock B."/>
            <person name="Bechtold R."/>
            <person name="Sevigny J.L."/>
            <person name="Thomas D."/>
            <person name="Cuthill L.R."/>
            <person name="Aveiro Johannsen E.J."/>
            <person name="Thomas K."/>
            <person name="Ghosh A."/>
        </authorList>
    </citation>
    <scope>NUCLEOTIDE SEQUENCE [LARGE SCALE GENOMIC DNA]</scope>
    <source>
        <strain evidence="3 4">F-B2</strain>
    </source>
</reference>
<dbReference type="EMBL" id="SMZX01000003">
    <property type="protein sequence ID" value="TDL42254.1"/>
    <property type="molecule type" value="Genomic_DNA"/>
</dbReference>
<keyword evidence="2" id="KW-0812">Transmembrane</keyword>
<sequence length="119" mass="12172">MTDAPTTPLDDLEPPTIDEPAASARRTDGPRTRWAAIVWGLTFAAIAAAGYGVTSSTRATTTLIDTVADAQIGPAVAIGLLVIGGLVAIAGVAGLLRAAQRSLAAGRLHQSTHESTRRT</sequence>
<evidence type="ECO:0000313" key="3">
    <source>
        <dbReference type="EMBL" id="TDL42254.1"/>
    </source>
</evidence>
<dbReference type="Proteomes" id="UP000295633">
    <property type="component" value="Unassembled WGS sequence"/>
</dbReference>
<evidence type="ECO:0000313" key="4">
    <source>
        <dbReference type="Proteomes" id="UP000295633"/>
    </source>
</evidence>
<keyword evidence="2" id="KW-0472">Membrane</keyword>
<name>A0A4R5YC32_9MICO</name>
<accession>A0A4R5YC32</accession>
<dbReference type="AlphaFoldDB" id="A0A4R5YC32"/>
<proteinExistence type="predicted"/>
<evidence type="ECO:0000256" key="1">
    <source>
        <dbReference type="SAM" id="MobiDB-lite"/>
    </source>
</evidence>